<sequence>MDGFEPQIPIAPQSKTLPRMWLIGGAVLILVIAVVVIVLVVRGRSGGADETATVLKQAEATCAGDLNPDVCKAQTLSDLAQSSGYVEACDSLSADDYDQCVWGAAREQGKPEWCNTLKNREYVTLCKDGTYLAMAKNTGDQKICEKITDEGTKSSCINIILGPVNGKNCTSRGLPEGICRIYAMIDTAVASHDASKCPVIPDDSLRFLCLDLVGSVGETEESLDTDGDGLTDAEEARYKSDPKKADTDADGFSDGEEVRNGYNPAGPGRLETAPR</sequence>
<reference evidence="7 8" key="1">
    <citation type="journal article" date="2015" name="Nature">
        <title>rRNA introns, odd ribosomes, and small enigmatic genomes across a large radiation of phyla.</title>
        <authorList>
            <person name="Brown C.T."/>
            <person name="Hug L.A."/>
            <person name="Thomas B.C."/>
            <person name="Sharon I."/>
            <person name="Castelle C.J."/>
            <person name="Singh A."/>
            <person name="Wilkins M.J."/>
            <person name="Williams K.H."/>
            <person name="Banfield J.F."/>
        </authorList>
    </citation>
    <scope>NUCLEOTIDE SEQUENCE [LARGE SCALE GENOMIC DNA]</scope>
</reference>
<evidence type="ECO:0000256" key="6">
    <source>
        <dbReference type="SAM" id="Phobius"/>
    </source>
</evidence>
<feature type="compositionally biased region" description="Basic and acidic residues" evidence="5">
    <location>
        <begin position="234"/>
        <end position="247"/>
    </location>
</feature>
<feature type="compositionally biased region" description="Acidic residues" evidence="5">
    <location>
        <begin position="219"/>
        <end position="233"/>
    </location>
</feature>
<evidence type="ECO:0000313" key="8">
    <source>
        <dbReference type="Proteomes" id="UP000034711"/>
    </source>
</evidence>
<name>A0A0G2AJ48_9BACT</name>
<keyword evidence="2" id="KW-0964">Secreted</keyword>
<organism evidence="7 8">
    <name type="scientific">Candidatus Uhrbacteria bacterium GW2011_GWA2_53_10</name>
    <dbReference type="NCBI Taxonomy" id="1618980"/>
    <lineage>
        <taxon>Bacteria</taxon>
        <taxon>Candidatus Uhriibacteriota</taxon>
    </lineage>
</organism>
<accession>A0A0G2AJ48</accession>
<dbReference type="Proteomes" id="UP000034711">
    <property type="component" value="Unassembled WGS sequence"/>
</dbReference>
<evidence type="ECO:0000256" key="3">
    <source>
        <dbReference type="ARBA" id="ARBA00022729"/>
    </source>
</evidence>
<feature type="region of interest" description="Disordered" evidence="5">
    <location>
        <begin position="219"/>
        <end position="275"/>
    </location>
</feature>
<keyword evidence="6" id="KW-0812">Transmembrane</keyword>
<keyword evidence="6" id="KW-0472">Membrane</keyword>
<feature type="transmembrane region" description="Helical" evidence="6">
    <location>
        <begin position="20"/>
        <end position="41"/>
    </location>
</feature>
<gene>
    <name evidence="7" type="ORF">UY77_C0018G0002</name>
</gene>
<dbReference type="EMBL" id="LCRI01000018">
    <property type="protein sequence ID" value="KKW32599.1"/>
    <property type="molecule type" value="Genomic_DNA"/>
</dbReference>
<protein>
    <submittedName>
        <fullName evidence="7">Gram positive anchor</fullName>
    </submittedName>
</protein>
<dbReference type="PATRIC" id="fig|1618980.3.peg.338"/>
<comment type="subcellular location">
    <subcellularLocation>
        <location evidence="1">Secreted</location>
    </subcellularLocation>
</comment>
<dbReference type="Pfam" id="PF18884">
    <property type="entry name" value="TSP3_bac"/>
    <property type="match status" value="2"/>
</dbReference>
<dbReference type="InterPro" id="IPR059100">
    <property type="entry name" value="TSP3_bac"/>
</dbReference>
<evidence type="ECO:0000256" key="1">
    <source>
        <dbReference type="ARBA" id="ARBA00004613"/>
    </source>
</evidence>
<evidence type="ECO:0000256" key="2">
    <source>
        <dbReference type="ARBA" id="ARBA00022525"/>
    </source>
</evidence>
<keyword evidence="4" id="KW-0106">Calcium</keyword>
<proteinExistence type="predicted"/>
<keyword evidence="3" id="KW-0732">Signal</keyword>
<evidence type="ECO:0000256" key="4">
    <source>
        <dbReference type="ARBA" id="ARBA00022837"/>
    </source>
</evidence>
<comment type="caution">
    <text evidence="7">The sequence shown here is derived from an EMBL/GenBank/DDBJ whole genome shotgun (WGS) entry which is preliminary data.</text>
</comment>
<evidence type="ECO:0000313" key="7">
    <source>
        <dbReference type="EMBL" id="KKW32599.1"/>
    </source>
</evidence>
<dbReference type="AlphaFoldDB" id="A0A0G2AJ48"/>
<evidence type="ECO:0000256" key="5">
    <source>
        <dbReference type="SAM" id="MobiDB-lite"/>
    </source>
</evidence>
<keyword evidence="6" id="KW-1133">Transmembrane helix</keyword>